<evidence type="ECO:0000259" key="7">
    <source>
        <dbReference type="PROSITE" id="PS51918"/>
    </source>
</evidence>
<dbReference type="SUPFAM" id="SSF102114">
    <property type="entry name" value="Radical SAM enzymes"/>
    <property type="match status" value="1"/>
</dbReference>
<dbReference type="PROSITE" id="PS51918">
    <property type="entry name" value="RADICAL_SAM"/>
    <property type="match status" value="1"/>
</dbReference>
<evidence type="ECO:0000256" key="4">
    <source>
        <dbReference type="ARBA" id="ARBA00022723"/>
    </source>
</evidence>
<keyword evidence="2" id="KW-0004">4Fe-4S</keyword>
<evidence type="ECO:0000256" key="2">
    <source>
        <dbReference type="ARBA" id="ARBA00022485"/>
    </source>
</evidence>
<dbReference type="SFLD" id="SFLDS00029">
    <property type="entry name" value="Radical_SAM"/>
    <property type="match status" value="1"/>
</dbReference>
<evidence type="ECO:0000256" key="5">
    <source>
        <dbReference type="ARBA" id="ARBA00023004"/>
    </source>
</evidence>
<gene>
    <name evidence="8" type="ORF">MHHB_P0443</name>
</gene>
<evidence type="ECO:0000256" key="6">
    <source>
        <dbReference type="ARBA" id="ARBA00023014"/>
    </source>
</evidence>
<dbReference type="InterPro" id="IPR039661">
    <property type="entry name" value="ELP3"/>
</dbReference>
<dbReference type="AlphaFoldDB" id="A0A401HPS0"/>
<dbReference type="PANTHER" id="PTHR11135">
    <property type="entry name" value="HISTONE ACETYLTRANSFERASE-RELATED"/>
    <property type="match status" value="1"/>
</dbReference>
<dbReference type="RefSeq" id="WP_131006995.1">
    <property type="nucleotide sequence ID" value="NZ_BFAX01000002.1"/>
</dbReference>
<dbReference type="GO" id="GO:0002926">
    <property type="term" value="P:tRNA wobble base 5-methoxycarbonylmethyl-2-thiouridinylation"/>
    <property type="evidence" value="ECO:0007669"/>
    <property type="project" value="TreeGrafter"/>
</dbReference>
<dbReference type="InterPro" id="IPR005909">
    <property type="entry name" value="RaSEA"/>
</dbReference>
<comment type="cofactor">
    <cofactor evidence="1">
        <name>[4Fe-4S] cluster</name>
        <dbReference type="ChEBI" id="CHEBI:49883"/>
    </cofactor>
</comment>
<dbReference type="InterPro" id="IPR007197">
    <property type="entry name" value="rSAM"/>
</dbReference>
<dbReference type="OrthoDB" id="105445at2157"/>
<dbReference type="PANTHER" id="PTHR11135:SF0">
    <property type="entry name" value="ELONGATOR COMPLEX PROTEIN 3"/>
    <property type="match status" value="1"/>
</dbReference>
<dbReference type="GO" id="GO:0051539">
    <property type="term" value="F:4 iron, 4 sulfur cluster binding"/>
    <property type="evidence" value="ECO:0007669"/>
    <property type="project" value="UniProtKB-KW"/>
</dbReference>
<comment type="caution">
    <text evidence="8">The sequence shown here is derived from an EMBL/GenBank/DDBJ whole genome shotgun (WGS) entry which is preliminary data.</text>
</comment>
<evidence type="ECO:0000313" key="9">
    <source>
        <dbReference type="Proteomes" id="UP000290527"/>
    </source>
</evidence>
<keyword evidence="9" id="KW-1185">Reference proteome</keyword>
<accession>A0A401HPS0</accession>
<protein>
    <recommendedName>
        <fullName evidence="7">Radical SAM core domain-containing protein</fullName>
    </recommendedName>
</protein>
<reference evidence="8 9" key="1">
    <citation type="journal article" date="2019" name="Int. J. Syst. Evol. Microbiol.">
        <title>Methanofervidicoccus abyssi gen. nov., sp. nov., a hydrogenotrophic methanogen, isolated from a hydrothermal vent chimney in the Mid-Cayman Spreading Center, the Caribbean Sea.</title>
        <authorList>
            <person name="Sakai S."/>
            <person name="Takaki Y."/>
            <person name="Miyazaki M."/>
            <person name="Ogawara M."/>
            <person name="Yanagawa K."/>
            <person name="Miyazaki J."/>
            <person name="Takai K."/>
        </authorList>
    </citation>
    <scope>NUCLEOTIDE SEQUENCE [LARGE SCALE GENOMIC DNA]</scope>
    <source>
        <strain evidence="8 9">HHB</strain>
    </source>
</reference>
<dbReference type="EMBL" id="BFAX01000002">
    <property type="protein sequence ID" value="GBF36213.1"/>
    <property type="molecule type" value="Genomic_DNA"/>
</dbReference>
<dbReference type="NCBIfam" id="TIGR01210">
    <property type="entry name" value="archaeosine biosynthesis radical SAM protein RaSEA"/>
    <property type="match status" value="1"/>
</dbReference>
<evidence type="ECO:0000256" key="1">
    <source>
        <dbReference type="ARBA" id="ARBA00001966"/>
    </source>
</evidence>
<dbReference type="InterPro" id="IPR006638">
    <property type="entry name" value="Elp3/MiaA/NifB-like_rSAM"/>
</dbReference>
<organism evidence="8 9">
    <name type="scientific">Methanofervidicoccus abyssi</name>
    <dbReference type="NCBI Taxonomy" id="2082189"/>
    <lineage>
        <taxon>Archaea</taxon>
        <taxon>Methanobacteriati</taxon>
        <taxon>Methanobacteriota</taxon>
        <taxon>Methanomada group</taxon>
        <taxon>Methanococci</taxon>
        <taxon>Methanococcales</taxon>
        <taxon>Methanofervidicoccus</taxon>
    </lineage>
</organism>
<dbReference type="GO" id="GO:0003824">
    <property type="term" value="F:catalytic activity"/>
    <property type="evidence" value="ECO:0007669"/>
    <property type="project" value="InterPro"/>
</dbReference>
<dbReference type="GO" id="GO:0005737">
    <property type="term" value="C:cytoplasm"/>
    <property type="evidence" value="ECO:0007669"/>
    <property type="project" value="TreeGrafter"/>
</dbReference>
<dbReference type="Proteomes" id="UP000290527">
    <property type="component" value="Unassembled WGS sequence"/>
</dbReference>
<dbReference type="InterPro" id="IPR058240">
    <property type="entry name" value="rSAM_sf"/>
</dbReference>
<proteinExistence type="predicted"/>
<name>A0A401HPS0_9EURY</name>
<keyword evidence="3" id="KW-0949">S-adenosyl-L-methionine</keyword>
<evidence type="ECO:0000313" key="8">
    <source>
        <dbReference type="EMBL" id="GBF36213.1"/>
    </source>
</evidence>
<keyword evidence="4" id="KW-0479">Metal-binding</keyword>
<sequence>MMEFLKELRRRYLKKRKDRDPNFPVTTWMGDDILSNGKIGKCITVILNTPGCRWAYEYGGCTMCGYLMDGSPGEITAENIINQFNYAIEKYYKEIENDPKNICIKIFTSGSFLNEREVPKEARRYILSKIGELDIKEVVIESRIEYIREDTLEEVKECLGSVNMEIGVGVETFNEEIRKHSINKGVCNRDILDTLELAKEYSIDLKAYLLIKPLFITERDAIEDGIYSGNKCLELGFSRISYCPATVHKGTLMEILWKKGQYRPPFLWSVLEIIYEVKRKNPDTIVICDTSGIPSNRGAHNLLKCKCNEYIKRILENFTLRQDLSDIKRVLEMDCCKDHWERFLEFEERNIVPLGDINIKYSNKNKQKFLN</sequence>
<dbReference type="CDD" id="cd01335">
    <property type="entry name" value="Radical_SAM"/>
    <property type="match status" value="1"/>
</dbReference>
<dbReference type="PIRSF" id="PIRSF004954">
    <property type="entry name" value="Radical_SAM"/>
    <property type="match status" value="1"/>
</dbReference>
<dbReference type="SMART" id="SM00729">
    <property type="entry name" value="Elp3"/>
    <property type="match status" value="1"/>
</dbReference>
<keyword evidence="5" id="KW-0408">Iron</keyword>
<keyword evidence="6" id="KW-0411">Iron-sulfur</keyword>
<feature type="domain" description="Radical SAM core" evidence="7">
    <location>
        <begin position="37"/>
        <end position="283"/>
    </location>
</feature>
<evidence type="ECO:0000256" key="3">
    <source>
        <dbReference type="ARBA" id="ARBA00022691"/>
    </source>
</evidence>
<dbReference type="GO" id="GO:0046872">
    <property type="term" value="F:metal ion binding"/>
    <property type="evidence" value="ECO:0007669"/>
    <property type="project" value="UniProtKB-KW"/>
</dbReference>